<gene>
    <name evidence="1" type="ORF">BBO_09379</name>
</gene>
<organism evidence="1 2">
    <name type="scientific">Beauveria brongniartii RCEF 3172</name>
    <dbReference type="NCBI Taxonomy" id="1081107"/>
    <lineage>
        <taxon>Eukaryota</taxon>
        <taxon>Fungi</taxon>
        <taxon>Dikarya</taxon>
        <taxon>Ascomycota</taxon>
        <taxon>Pezizomycotina</taxon>
        <taxon>Sordariomycetes</taxon>
        <taxon>Hypocreomycetidae</taxon>
        <taxon>Hypocreales</taxon>
        <taxon>Cordycipitaceae</taxon>
        <taxon>Beauveria</taxon>
        <taxon>Beauveria brongniartii</taxon>
    </lineage>
</organism>
<dbReference type="Proteomes" id="UP000076863">
    <property type="component" value="Unassembled WGS sequence"/>
</dbReference>
<dbReference type="AlphaFoldDB" id="A0A166VS69"/>
<sequence>MNKFYSSEDPSFKLLYPTILQIAQGADEILYRRRNPKAIPTDESSTSGDLKKCLQEMTVRNPEDVLSDIKRQKGERVGHTCEWILKRQEFYI</sequence>
<evidence type="ECO:0000313" key="2">
    <source>
        <dbReference type="Proteomes" id="UP000076863"/>
    </source>
</evidence>
<name>A0A166VS69_9HYPO</name>
<proteinExistence type="predicted"/>
<protein>
    <submittedName>
        <fullName evidence="1">NACHT and Ankyrin domain protein</fullName>
    </submittedName>
</protein>
<keyword evidence="2" id="KW-1185">Reference proteome</keyword>
<accession>A0A166VS69</accession>
<reference evidence="1 2" key="1">
    <citation type="journal article" date="2016" name="Genome Biol. Evol.">
        <title>Divergent and convergent evolution of fungal pathogenicity.</title>
        <authorList>
            <person name="Shang Y."/>
            <person name="Xiao G."/>
            <person name="Zheng P."/>
            <person name="Cen K."/>
            <person name="Zhan S."/>
            <person name="Wang C."/>
        </authorList>
    </citation>
    <scope>NUCLEOTIDE SEQUENCE [LARGE SCALE GENOMIC DNA]</scope>
    <source>
        <strain evidence="1 2">RCEF 3172</strain>
    </source>
</reference>
<evidence type="ECO:0000313" key="1">
    <source>
        <dbReference type="EMBL" id="OAA33976.1"/>
    </source>
</evidence>
<comment type="caution">
    <text evidence="1">The sequence shown here is derived from an EMBL/GenBank/DDBJ whole genome shotgun (WGS) entry which is preliminary data.</text>
</comment>
<dbReference type="EMBL" id="AZHA01000072">
    <property type="protein sequence ID" value="OAA33976.1"/>
    <property type="molecule type" value="Genomic_DNA"/>
</dbReference>